<feature type="region of interest" description="Disordered" evidence="5">
    <location>
        <begin position="840"/>
        <end position="862"/>
    </location>
</feature>
<dbReference type="PANTHER" id="PTHR46007:SF8">
    <property type="entry name" value="C2H2-TYPE DOMAIN-CONTAINING PROTEIN"/>
    <property type="match status" value="1"/>
</dbReference>
<dbReference type="Proteomes" id="UP000256970">
    <property type="component" value="Unassembled WGS sequence"/>
</dbReference>
<evidence type="ECO:0000313" key="9">
    <source>
        <dbReference type="Proteomes" id="UP000256970"/>
    </source>
</evidence>
<keyword evidence="3" id="KW-0862">Zinc</keyword>
<evidence type="ECO:0000256" key="4">
    <source>
        <dbReference type="PROSITE-ProRule" id="PRU00134"/>
    </source>
</evidence>
<dbReference type="InterPro" id="IPR051647">
    <property type="entry name" value="Mediator_comp_sub12"/>
</dbReference>
<feature type="region of interest" description="Disordered" evidence="5">
    <location>
        <begin position="343"/>
        <end position="379"/>
    </location>
</feature>
<reference evidence="7 9" key="1">
    <citation type="submission" date="2016-10" db="EMBL/GenBank/DDBJ databases">
        <authorList>
            <person name="Cai Z."/>
        </authorList>
    </citation>
    <scope>NUCLEOTIDE SEQUENCE [LARGE SCALE GENOMIC DNA]</scope>
</reference>
<dbReference type="AlphaFoldDB" id="A0A383VUM1"/>
<dbReference type="SUPFAM" id="SSF144232">
    <property type="entry name" value="HIT/MYND zinc finger-like"/>
    <property type="match status" value="1"/>
</dbReference>
<dbReference type="GO" id="GO:0045944">
    <property type="term" value="P:positive regulation of transcription by RNA polymerase II"/>
    <property type="evidence" value="ECO:0007669"/>
    <property type="project" value="TreeGrafter"/>
</dbReference>
<dbReference type="EMBL" id="FNXT01001236">
    <property type="protein sequence ID" value="SZX75588.1"/>
    <property type="molecule type" value="Genomic_DNA"/>
</dbReference>
<name>A0A383VUM1_TETOB</name>
<feature type="region of interest" description="Disordered" evidence="5">
    <location>
        <begin position="249"/>
        <end position="272"/>
    </location>
</feature>
<organism evidence="7 9">
    <name type="scientific">Tetradesmus obliquus</name>
    <name type="common">Green alga</name>
    <name type="synonym">Acutodesmus obliquus</name>
    <dbReference type="NCBI Taxonomy" id="3088"/>
    <lineage>
        <taxon>Eukaryota</taxon>
        <taxon>Viridiplantae</taxon>
        <taxon>Chlorophyta</taxon>
        <taxon>core chlorophytes</taxon>
        <taxon>Chlorophyceae</taxon>
        <taxon>CS clade</taxon>
        <taxon>Sphaeropleales</taxon>
        <taxon>Scenedesmaceae</taxon>
        <taxon>Tetradesmus</taxon>
    </lineage>
</organism>
<feature type="domain" description="MYND-type" evidence="6">
    <location>
        <begin position="946"/>
        <end position="991"/>
    </location>
</feature>
<evidence type="ECO:0000313" key="7">
    <source>
        <dbReference type="EMBL" id="SZX69187.1"/>
    </source>
</evidence>
<keyword evidence="2 4" id="KW-0863">Zinc-finger</keyword>
<dbReference type="GO" id="GO:0003713">
    <property type="term" value="F:transcription coactivator activity"/>
    <property type="evidence" value="ECO:0007669"/>
    <property type="project" value="TreeGrafter"/>
</dbReference>
<gene>
    <name evidence="8" type="ORF">BQ4739_LOCUS15867</name>
    <name evidence="7" type="ORF">BQ4739_LOCUS9483</name>
</gene>
<evidence type="ECO:0000259" key="6">
    <source>
        <dbReference type="PROSITE" id="PS50865"/>
    </source>
</evidence>
<feature type="compositionally biased region" description="Low complexity" evidence="5">
    <location>
        <begin position="350"/>
        <end position="379"/>
    </location>
</feature>
<dbReference type="PANTHER" id="PTHR46007">
    <property type="entry name" value="MEDIATOR OF RNA POLYMERASE II TRANSCRIPTION SUBUNIT 12"/>
    <property type="match status" value="1"/>
</dbReference>
<dbReference type="GO" id="GO:0016592">
    <property type="term" value="C:mediator complex"/>
    <property type="evidence" value="ECO:0007669"/>
    <property type="project" value="TreeGrafter"/>
</dbReference>
<sequence length="1002" mass="104848">MPPTQQPLLLLLQQQQAEDAARLLSTIVNNSSITQLLQHPPPAVPTAQQQEVLQSCVAALITLMAVLPQGEQQHQGGQAVRSAGSLFVWALQRPDLIDPDQLEAPSRNFLRTLSGLFCHSYQTLADIAVAVLKTGSSSSSGGGGGRSVGMLAAAMTQQLEQSGVLSALPSILRATIEHATQQRQQQQLTGDWRLVVMVLTLLSSVTLIWQRVACSNPAMLRTVLPAALELQHLQAAGQLLPADATSAASTNAAGSSSRRNCSSSSGSSSSSRYAKEPHGAFFEVQLTAGLMLFQLCKLLDEQGLGGASEVQVEPTRKLMGDLAVSEMLLQLLAPFAMMLHKTHVTHRAEQQQQQQQQQGPSAASHSSSSSSSSLLVQASQQTPKQQLRADLLPIPAFHQHEDMLQLLPGGQAYLEAAAWKIRMQAVAAGGSEADTLDRVVQQTLMFVQAMTCSLKCLLDVEHPGRVGIGGVTALSAAAAVQLVLELQLLAAGEVQRQRAASQQQQQQQQQHNDESDMLESANKLLFLTNELLQVQIRGALQATGSSCLPPEVLQQAGLQLLQALAAPLQQLQLGGAPPGELGPVPGCVRQQLLAFKAAGSGMTPGQFGNLAVTAPSQLPALAAAHPEAYTALVDCFLRSLVTDAFNLTPAAEVLTHALAAVLGSQELLGRSVAVASLVSAVASLVKRAVQFVTATSLHAAGRWPAAVPASLRPRLAAAAAACYPAAVPPLVSSILTPCAAQLLEAASTVSSTGSATAGSQAAASVALLAVVLARSAVQLADAMEDAEDVQWEAWQLLVLRTVQSLLCCLSDMGIAPLSKDAEAPALRAAAAAAAAPAGPTAAASSSSSNSNSSRTLPAASSSSRSSSQQIKWSHLLQVHLISPEWAAAVAAFIAKWPRFCKIHLDLLHAELEDGAVLVVLAVEQQYADAVELCRTLVAAAPLPVVCNNPGCEDLADVSEAAACCKACAGCRCRYCSVACQKADWKRHKHACKRMAAAGQSCV</sequence>
<proteinExistence type="predicted"/>
<evidence type="ECO:0000313" key="8">
    <source>
        <dbReference type="EMBL" id="SZX75588.1"/>
    </source>
</evidence>
<dbReference type="InterPro" id="IPR002893">
    <property type="entry name" value="Znf_MYND"/>
</dbReference>
<dbReference type="PROSITE" id="PS50865">
    <property type="entry name" value="ZF_MYND_2"/>
    <property type="match status" value="1"/>
</dbReference>
<keyword evidence="1" id="KW-0479">Metal-binding</keyword>
<evidence type="ECO:0000256" key="1">
    <source>
        <dbReference type="ARBA" id="ARBA00022723"/>
    </source>
</evidence>
<dbReference type="GO" id="GO:0008270">
    <property type="term" value="F:zinc ion binding"/>
    <property type="evidence" value="ECO:0007669"/>
    <property type="project" value="UniProtKB-KW"/>
</dbReference>
<evidence type="ECO:0000256" key="2">
    <source>
        <dbReference type="ARBA" id="ARBA00022771"/>
    </source>
</evidence>
<protein>
    <recommendedName>
        <fullName evidence="6">MYND-type domain-containing protein</fullName>
    </recommendedName>
</protein>
<evidence type="ECO:0000256" key="3">
    <source>
        <dbReference type="ARBA" id="ARBA00022833"/>
    </source>
</evidence>
<dbReference type="Gene3D" id="6.10.140.2220">
    <property type="match status" value="1"/>
</dbReference>
<accession>A0A383VUM1</accession>
<evidence type="ECO:0000256" key="5">
    <source>
        <dbReference type="SAM" id="MobiDB-lite"/>
    </source>
</evidence>
<keyword evidence="9" id="KW-1185">Reference proteome</keyword>
<dbReference type="EMBL" id="FNXT01000908">
    <property type="protein sequence ID" value="SZX69187.1"/>
    <property type="molecule type" value="Genomic_DNA"/>
</dbReference>